<dbReference type="InterPro" id="IPR018020">
    <property type="entry name" value="OHCU_decarboxylase"/>
</dbReference>
<evidence type="ECO:0000256" key="4">
    <source>
        <dbReference type="ARBA" id="ARBA00022631"/>
    </source>
</evidence>
<dbReference type="AlphaFoldDB" id="A0A8S8XDC9"/>
<keyword evidence="4" id="KW-0659">Purine metabolism</keyword>
<evidence type="ECO:0000256" key="5">
    <source>
        <dbReference type="ARBA" id="ARBA00022793"/>
    </source>
</evidence>
<name>A0A8S8XDC9_9PROT</name>
<sequence length="164" mass="17975">MDRDTFVARFASVFEHSPWIAQRAWEQGIGPDQDNPDGLHAALCAVLAKADRSAKIRLVQAHPDLAGKLAIEGGLTQESRAEQASAGLDQCSPDEFARFQTLNATYTKRFGFPFVIAVRGLSRAQILAAFEQRVGNDPDQELATALVQIERIALLRIRDLFAAA</sequence>
<comment type="pathway">
    <text evidence="2">Purine metabolism; urate degradation; (S)-allantoin from urate: step 3/3.</text>
</comment>
<dbReference type="NCBIfam" id="TIGR03164">
    <property type="entry name" value="UHCUDC"/>
    <property type="match status" value="1"/>
</dbReference>
<dbReference type="PANTHER" id="PTHR43466">
    <property type="entry name" value="2-OXO-4-HYDROXY-4-CARBOXY-5-UREIDOIMIDAZOLINE DECARBOXYLASE-RELATED"/>
    <property type="match status" value="1"/>
</dbReference>
<accession>A0A8S8XDC9</accession>
<comment type="caution">
    <text evidence="8">The sequence shown here is derived from an EMBL/GenBank/DDBJ whole genome shotgun (WGS) entry which is preliminary data.</text>
</comment>
<evidence type="ECO:0000256" key="2">
    <source>
        <dbReference type="ARBA" id="ARBA00004754"/>
    </source>
</evidence>
<dbReference type="EC" id="4.1.1.97" evidence="3"/>
<keyword evidence="6" id="KW-0456">Lyase</keyword>
<evidence type="ECO:0000313" key="8">
    <source>
        <dbReference type="EMBL" id="GIL39317.1"/>
    </source>
</evidence>
<reference evidence="8" key="1">
    <citation type="submission" date="2021-02" db="EMBL/GenBank/DDBJ databases">
        <title>Genome sequence of Rhodospirillales sp. strain TMPK1 isolated from soil.</title>
        <authorList>
            <person name="Nakai R."/>
            <person name="Kusada H."/>
            <person name="Tamaki H."/>
        </authorList>
    </citation>
    <scope>NUCLEOTIDE SEQUENCE</scope>
    <source>
        <strain evidence="8">TMPK1</strain>
    </source>
</reference>
<dbReference type="PANTHER" id="PTHR43466:SF1">
    <property type="entry name" value="2-OXO-4-HYDROXY-4-CARBOXY-5-UREIDOIMIDAZOLINE DECARBOXYLASE-RELATED"/>
    <property type="match status" value="1"/>
</dbReference>
<dbReference type="GO" id="GO:0006144">
    <property type="term" value="P:purine nucleobase metabolic process"/>
    <property type="evidence" value="ECO:0007669"/>
    <property type="project" value="UniProtKB-KW"/>
</dbReference>
<dbReference type="GO" id="GO:0000255">
    <property type="term" value="P:allantoin metabolic process"/>
    <property type="evidence" value="ECO:0007669"/>
    <property type="project" value="InterPro"/>
</dbReference>
<evidence type="ECO:0000259" key="7">
    <source>
        <dbReference type="Pfam" id="PF09349"/>
    </source>
</evidence>
<protein>
    <recommendedName>
        <fullName evidence="3">2-oxo-4-hydroxy-4-carboxy-5-ureidoimidazoline decarboxylase</fullName>
        <ecNumber evidence="3">4.1.1.97</ecNumber>
    </recommendedName>
</protein>
<proteinExistence type="predicted"/>
<evidence type="ECO:0000313" key="9">
    <source>
        <dbReference type="Proteomes" id="UP000681075"/>
    </source>
</evidence>
<dbReference type="EMBL" id="BOPV01000001">
    <property type="protein sequence ID" value="GIL39317.1"/>
    <property type="molecule type" value="Genomic_DNA"/>
</dbReference>
<dbReference type="Pfam" id="PF09349">
    <property type="entry name" value="OHCU_decarbox"/>
    <property type="match status" value="1"/>
</dbReference>
<comment type="catalytic activity">
    <reaction evidence="1">
        <text>5-hydroxy-2-oxo-4-ureido-2,5-dihydro-1H-imidazole-5-carboxylate + H(+) = (S)-allantoin + CO2</text>
        <dbReference type="Rhea" id="RHEA:26301"/>
        <dbReference type="ChEBI" id="CHEBI:15378"/>
        <dbReference type="ChEBI" id="CHEBI:15678"/>
        <dbReference type="ChEBI" id="CHEBI:16526"/>
        <dbReference type="ChEBI" id="CHEBI:58639"/>
        <dbReference type="EC" id="4.1.1.97"/>
    </reaction>
</comment>
<dbReference type="RefSeq" id="WP_420242426.1">
    <property type="nucleotide sequence ID" value="NZ_BOPV01000001.1"/>
</dbReference>
<gene>
    <name evidence="8" type="ORF">TMPK1_15540</name>
</gene>
<dbReference type="GO" id="GO:0019628">
    <property type="term" value="P:urate catabolic process"/>
    <property type="evidence" value="ECO:0007669"/>
    <property type="project" value="TreeGrafter"/>
</dbReference>
<evidence type="ECO:0000256" key="1">
    <source>
        <dbReference type="ARBA" id="ARBA00001163"/>
    </source>
</evidence>
<dbReference type="SUPFAM" id="SSF158694">
    <property type="entry name" value="UraD-Like"/>
    <property type="match status" value="1"/>
</dbReference>
<dbReference type="GO" id="GO:0051997">
    <property type="term" value="F:2-oxo-4-hydroxy-4-carboxy-5-ureidoimidazoline decarboxylase activity"/>
    <property type="evidence" value="ECO:0007669"/>
    <property type="project" value="UniProtKB-EC"/>
</dbReference>
<dbReference type="InterPro" id="IPR017580">
    <property type="entry name" value="OHCU_decarboxylase-1"/>
</dbReference>
<evidence type="ECO:0000256" key="3">
    <source>
        <dbReference type="ARBA" id="ARBA00012257"/>
    </source>
</evidence>
<keyword evidence="9" id="KW-1185">Reference proteome</keyword>
<dbReference type="Gene3D" id="1.10.3330.10">
    <property type="entry name" value="Oxo-4-hydroxy-4-carboxy-5-ureidoimidazoline decarboxylase"/>
    <property type="match status" value="1"/>
</dbReference>
<feature type="domain" description="Oxo-4-hydroxy-4-carboxy-5-ureidoimidazoline decarboxylase" evidence="7">
    <location>
        <begin position="1"/>
        <end position="158"/>
    </location>
</feature>
<dbReference type="InterPro" id="IPR036778">
    <property type="entry name" value="OHCU_decarboxylase_sf"/>
</dbReference>
<evidence type="ECO:0000256" key="6">
    <source>
        <dbReference type="ARBA" id="ARBA00023239"/>
    </source>
</evidence>
<keyword evidence="5" id="KW-0210">Decarboxylase</keyword>
<organism evidence="8 9">
    <name type="scientific">Roseiterribacter gracilis</name>
    <dbReference type="NCBI Taxonomy" id="2812848"/>
    <lineage>
        <taxon>Bacteria</taxon>
        <taxon>Pseudomonadati</taxon>
        <taxon>Pseudomonadota</taxon>
        <taxon>Alphaproteobacteria</taxon>
        <taxon>Rhodospirillales</taxon>
        <taxon>Roseiterribacteraceae</taxon>
        <taxon>Roseiterribacter</taxon>
    </lineage>
</organism>
<dbReference type="Proteomes" id="UP000681075">
    <property type="component" value="Unassembled WGS sequence"/>
</dbReference>